<evidence type="ECO:0000256" key="1">
    <source>
        <dbReference type="SAM" id="MobiDB-lite"/>
    </source>
</evidence>
<dbReference type="Pfam" id="PF14052">
    <property type="entry name" value="Caps_assemb_Wzi"/>
    <property type="match status" value="1"/>
</dbReference>
<comment type="caution">
    <text evidence="2">The sequence shown here is derived from an EMBL/GenBank/DDBJ whole genome shotgun (WGS) entry which is preliminary data.</text>
</comment>
<dbReference type="InterPro" id="IPR038636">
    <property type="entry name" value="Wzi_sf"/>
</dbReference>
<reference evidence="2 3" key="1">
    <citation type="submission" date="2019-06" db="EMBL/GenBank/DDBJ databases">
        <title>Spirosoma utsteinense sp. nov. isolated from Antarctic ice-free soils.</title>
        <authorList>
            <person name="Tahon G."/>
        </authorList>
    </citation>
    <scope>NUCLEOTIDE SEQUENCE [LARGE SCALE GENOMIC DNA]</scope>
    <source>
        <strain evidence="2 3">LMG 31447</strain>
    </source>
</reference>
<proteinExistence type="predicted"/>
<sequence length="525" mass="58651">MRSLYLFGSLFLVAVSSVTGQPKRPVPVPKRPVPAGVRQGQPPVPAPVPVPISSPVRYSVELGGLTATPAQTPFWLSTNQYGLIPPRGSFGTLRVGAQREYAVRRDSTRQRPPRFDWGFGLYAVANAGAPRLANNPALLLPDAYAKVKFGWLEFYGGNRREVVGLGDTALTSGFIAWSGNAVPFPKLQLHTPDYVPLKFTKGLLALRAGYAHGWFVNTYVQGSYLHQKYLYGRFGKPGWHVRLYAGLNHQVQWGGRADYLVGTPLAVNGTLPTSFRDYLSLVSGHYPDDVQNNRFTGFDGENRIGNHVGSYDVALEWKRRASNWLLYHQHIYEDASGLAFQNLPDGLTGLRFLNRRTTPTAFRVQRLVLEWLSTTNQSGPVFDQRIRYQGRDNYFNHSQYREGWSYRGRTLGTPFIAPRSNFSQAVNNFTGGGFFPNNRVIAWYAGAGGSFRRGPLLTARASYSRNFGTYNQPYPRPFHQFSTLVSAQWPLAAWPGALLTTSVALDRGELYPNSIGSYLSLRKSW</sequence>
<gene>
    <name evidence="2" type="ORF">FH603_5282</name>
</gene>
<protein>
    <recommendedName>
        <fullName evidence="4">Capsule assembly Wzi family protein</fullName>
    </recommendedName>
</protein>
<dbReference type="Gene3D" id="2.40.160.130">
    <property type="entry name" value="Capsule assembly protein Wzi"/>
    <property type="match status" value="1"/>
</dbReference>
<evidence type="ECO:0000313" key="2">
    <source>
        <dbReference type="EMBL" id="MBC3794750.1"/>
    </source>
</evidence>
<accession>A0ABR6WDW7</accession>
<dbReference type="EMBL" id="VFIA01000057">
    <property type="protein sequence ID" value="MBC3794750.1"/>
    <property type="molecule type" value="Genomic_DNA"/>
</dbReference>
<dbReference type="Proteomes" id="UP000700732">
    <property type="component" value="Unassembled WGS sequence"/>
</dbReference>
<feature type="region of interest" description="Disordered" evidence="1">
    <location>
        <begin position="20"/>
        <end position="48"/>
    </location>
</feature>
<organism evidence="2 3">
    <name type="scientific">Spirosoma utsteinense</name>
    <dbReference type="NCBI Taxonomy" id="2585773"/>
    <lineage>
        <taxon>Bacteria</taxon>
        <taxon>Pseudomonadati</taxon>
        <taxon>Bacteroidota</taxon>
        <taxon>Cytophagia</taxon>
        <taxon>Cytophagales</taxon>
        <taxon>Cytophagaceae</taxon>
        <taxon>Spirosoma</taxon>
    </lineage>
</organism>
<keyword evidence="3" id="KW-1185">Reference proteome</keyword>
<dbReference type="RefSeq" id="WP_186741566.1">
    <property type="nucleotide sequence ID" value="NZ_VFIA01000057.1"/>
</dbReference>
<name>A0ABR6WDW7_9BACT</name>
<evidence type="ECO:0008006" key="4">
    <source>
        <dbReference type="Google" id="ProtNLM"/>
    </source>
</evidence>
<evidence type="ECO:0000313" key="3">
    <source>
        <dbReference type="Proteomes" id="UP000700732"/>
    </source>
</evidence>
<dbReference type="InterPro" id="IPR026950">
    <property type="entry name" value="Caps_assemb_Wzi"/>
</dbReference>